<keyword evidence="2" id="KW-1185">Reference proteome</keyword>
<dbReference type="InParanoid" id="A0A4S2MPR7"/>
<dbReference type="EMBL" id="ML220184">
    <property type="protein sequence ID" value="TGZ76337.1"/>
    <property type="molecule type" value="Genomic_DNA"/>
</dbReference>
<name>A0A4S2MPR7_9PEZI</name>
<sequence length="69" mass="7636">MFTSVFAHNCWINCHAPANLTPPSYPSPLAPRNASIFVQQNKNSQYLPPHATVSITAMIFRGSFQESSL</sequence>
<evidence type="ECO:0000313" key="2">
    <source>
        <dbReference type="Proteomes" id="UP000298138"/>
    </source>
</evidence>
<organism evidence="1 2">
    <name type="scientific">Ascodesmis nigricans</name>
    <dbReference type="NCBI Taxonomy" id="341454"/>
    <lineage>
        <taxon>Eukaryota</taxon>
        <taxon>Fungi</taxon>
        <taxon>Dikarya</taxon>
        <taxon>Ascomycota</taxon>
        <taxon>Pezizomycotina</taxon>
        <taxon>Pezizomycetes</taxon>
        <taxon>Pezizales</taxon>
        <taxon>Ascodesmidaceae</taxon>
        <taxon>Ascodesmis</taxon>
    </lineage>
</organism>
<protein>
    <submittedName>
        <fullName evidence="1">Uncharacterized protein</fullName>
    </submittedName>
</protein>
<dbReference type="Proteomes" id="UP000298138">
    <property type="component" value="Unassembled WGS sequence"/>
</dbReference>
<accession>A0A4S2MPR7</accession>
<evidence type="ECO:0000313" key="1">
    <source>
        <dbReference type="EMBL" id="TGZ76337.1"/>
    </source>
</evidence>
<gene>
    <name evidence="1" type="ORF">EX30DRAFT_344978</name>
</gene>
<reference evidence="1 2" key="1">
    <citation type="submission" date="2019-04" db="EMBL/GenBank/DDBJ databases">
        <title>Comparative genomics and transcriptomics to analyze fruiting body development in filamentous ascomycetes.</title>
        <authorList>
            <consortium name="DOE Joint Genome Institute"/>
            <person name="Lutkenhaus R."/>
            <person name="Traeger S."/>
            <person name="Breuer J."/>
            <person name="Kuo A."/>
            <person name="Lipzen A."/>
            <person name="Pangilinan J."/>
            <person name="Dilworth D."/>
            <person name="Sandor L."/>
            <person name="Poggeler S."/>
            <person name="Barry K."/>
            <person name="Grigoriev I.V."/>
            <person name="Nowrousian M."/>
        </authorList>
    </citation>
    <scope>NUCLEOTIDE SEQUENCE [LARGE SCALE GENOMIC DNA]</scope>
    <source>
        <strain evidence="1 2">CBS 389.68</strain>
    </source>
</reference>
<dbReference type="AlphaFoldDB" id="A0A4S2MPR7"/>
<proteinExistence type="predicted"/>